<dbReference type="STRING" id="469383.Cwoe_2974"/>
<evidence type="ECO:0000259" key="1">
    <source>
        <dbReference type="Pfam" id="PF03446"/>
    </source>
</evidence>
<dbReference type="AlphaFoldDB" id="D3FBX8"/>
<reference evidence="3 4" key="1">
    <citation type="journal article" date="2010" name="Stand. Genomic Sci.">
        <title>Complete genome sequence of Conexibacter woesei type strain (ID131577).</title>
        <authorList>
            <person name="Pukall R."/>
            <person name="Lapidus A."/>
            <person name="Glavina Del Rio T."/>
            <person name="Copeland A."/>
            <person name="Tice H."/>
            <person name="Cheng J.-F."/>
            <person name="Lucas S."/>
            <person name="Chen F."/>
            <person name="Nolan M."/>
            <person name="Bruce D."/>
            <person name="Goodwin L."/>
            <person name="Pitluck S."/>
            <person name="Mavromatis K."/>
            <person name="Ivanova N."/>
            <person name="Ovchinnikova G."/>
            <person name="Pati A."/>
            <person name="Chen A."/>
            <person name="Palaniappan K."/>
            <person name="Land M."/>
            <person name="Hauser L."/>
            <person name="Chang Y.-J."/>
            <person name="Jeffries C.D."/>
            <person name="Chain P."/>
            <person name="Meincke L."/>
            <person name="Sims D."/>
            <person name="Brettin T."/>
            <person name="Detter J.C."/>
            <person name="Rohde M."/>
            <person name="Goeker M."/>
            <person name="Bristow J."/>
            <person name="Eisen J.A."/>
            <person name="Markowitz V."/>
            <person name="Kyrpides N.C."/>
            <person name="Klenk H.-P."/>
            <person name="Hugenholtz P."/>
        </authorList>
    </citation>
    <scope>NUCLEOTIDE SEQUENCE [LARGE SCALE GENOMIC DNA]</scope>
    <source>
        <strain evidence="4">DSM 14684 / CIP 108061 / JCM 11494 / NBRC 100937 / ID131577</strain>
    </source>
</reference>
<dbReference type="InterPro" id="IPR048666">
    <property type="entry name" value="RedAm-like_C"/>
</dbReference>
<dbReference type="Pfam" id="PF03446">
    <property type="entry name" value="NAD_binding_2"/>
    <property type="match status" value="1"/>
</dbReference>
<dbReference type="PANTHER" id="PTHR43580">
    <property type="entry name" value="OXIDOREDUCTASE GLYR1-RELATED"/>
    <property type="match status" value="1"/>
</dbReference>
<dbReference type="RefSeq" id="WP_012934444.1">
    <property type="nucleotide sequence ID" value="NC_013739.1"/>
</dbReference>
<dbReference type="Proteomes" id="UP000008229">
    <property type="component" value="Chromosome"/>
</dbReference>
<dbReference type="GO" id="GO:0050661">
    <property type="term" value="F:NADP binding"/>
    <property type="evidence" value="ECO:0007669"/>
    <property type="project" value="InterPro"/>
</dbReference>
<accession>D3FBX8</accession>
<dbReference type="Gene3D" id="3.40.50.720">
    <property type="entry name" value="NAD(P)-binding Rossmann-like Domain"/>
    <property type="match status" value="1"/>
</dbReference>
<dbReference type="Gene3D" id="1.10.1040.10">
    <property type="entry name" value="N-(1-d-carboxylethyl)-l-norvaline Dehydrogenase, domain 2"/>
    <property type="match status" value="1"/>
</dbReference>
<dbReference type="eggNOG" id="COG2084">
    <property type="taxonomic scope" value="Bacteria"/>
</dbReference>
<gene>
    <name evidence="3" type="ordered locus">Cwoe_2974</name>
</gene>
<dbReference type="OrthoDB" id="9135493at2"/>
<keyword evidence="4" id="KW-1185">Reference proteome</keyword>
<dbReference type="SUPFAM" id="SSF51735">
    <property type="entry name" value="NAD(P)-binding Rossmann-fold domains"/>
    <property type="match status" value="1"/>
</dbReference>
<dbReference type="InterPro" id="IPR006115">
    <property type="entry name" value="6PGDH_NADP-bd"/>
</dbReference>
<dbReference type="EMBL" id="CP001854">
    <property type="protein sequence ID" value="ADB51393.1"/>
    <property type="molecule type" value="Genomic_DNA"/>
</dbReference>
<dbReference type="InterPro" id="IPR036291">
    <property type="entry name" value="NAD(P)-bd_dom_sf"/>
</dbReference>
<evidence type="ECO:0000313" key="3">
    <source>
        <dbReference type="EMBL" id="ADB51393.1"/>
    </source>
</evidence>
<name>D3FBX8_CONWI</name>
<dbReference type="SMR" id="D3FBX8"/>
<dbReference type="InterPro" id="IPR051265">
    <property type="entry name" value="HIBADH-related_NP60_sf"/>
</dbReference>
<dbReference type="HOGENOM" id="CLU_035117_2_1_11"/>
<dbReference type="PANTHER" id="PTHR43580:SF2">
    <property type="entry name" value="CYTOKINE-LIKE NUCLEAR FACTOR N-PAC"/>
    <property type="match status" value="1"/>
</dbReference>
<dbReference type="Pfam" id="PF21761">
    <property type="entry name" value="RedAm-like_C"/>
    <property type="match status" value="1"/>
</dbReference>
<feature type="domain" description="NADPH-dependent reductive aminase-like C-terminal" evidence="2">
    <location>
        <begin position="164"/>
        <end position="265"/>
    </location>
</feature>
<organism evidence="3 4">
    <name type="scientific">Conexibacter woesei (strain DSM 14684 / CCUG 47730 / CIP 108061 / JCM 11494 / NBRC 100937 / ID131577)</name>
    <dbReference type="NCBI Taxonomy" id="469383"/>
    <lineage>
        <taxon>Bacteria</taxon>
        <taxon>Bacillati</taxon>
        <taxon>Actinomycetota</taxon>
        <taxon>Thermoleophilia</taxon>
        <taxon>Solirubrobacterales</taxon>
        <taxon>Conexibacteraceae</taxon>
        <taxon>Conexibacter</taxon>
    </lineage>
</organism>
<proteinExistence type="predicted"/>
<dbReference type="KEGG" id="cwo:Cwoe_2974"/>
<evidence type="ECO:0000313" key="4">
    <source>
        <dbReference type="Proteomes" id="UP000008229"/>
    </source>
</evidence>
<sequence precursor="true">MTTIESERVAVLGLGAMGRALAGALLAAGRPVTVWNRTAGKADELVARGAREAASASEAIVGTDLAVVCLLDDSTVRDTLGPIAGELSGRTIVNLTSGSPQQARDQAAWVAAHGAAYLDGGILAVPPTVGTPGAFLLYSGARDLFARVEQAVAPLGRPLWVGEDHGHAALYDIAALSGMYGLSAGAHHAVALVAAVGGDVEAFKRDVLLPWLEQMMPFSAGGAEASETIPEEYNAAMQATGLQTMIDASSEVGVADELAGHLHASLWAMRRALAVSG</sequence>
<evidence type="ECO:0000259" key="2">
    <source>
        <dbReference type="Pfam" id="PF21761"/>
    </source>
</evidence>
<protein>
    <submittedName>
        <fullName evidence="3">6-phosphogluconate dehydrogenase NAD-binding protein</fullName>
    </submittedName>
</protein>
<reference evidence="4" key="2">
    <citation type="submission" date="2010-01" db="EMBL/GenBank/DDBJ databases">
        <title>The complete genome of Conexibacter woesei DSM 14684.</title>
        <authorList>
            <consortium name="US DOE Joint Genome Institute (JGI-PGF)"/>
            <person name="Lucas S."/>
            <person name="Copeland A."/>
            <person name="Lapidus A."/>
            <person name="Glavina del Rio T."/>
            <person name="Dalin E."/>
            <person name="Tice H."/>
            <person name="Bruce D."/>
            <person name="Goodwin L."/>
            <person name="Pitluck S."/>
            <person name="Kyrpides N."/>
            <person name="Mavromatis K."/>
            <person name="Ivanova N."/>
            <person name="Mikhailova N."/>
            <person name="Chertkov O."/>
            <person name="Brettin T."/>
            <person name="Detter J.C."/>
            <person name="Han C."/>
            <person name="Larimer F."/>
            <person name="Land M."/>
            <person name="Hauser L."/>
            <person name="Markowitz V."/>
            <person name="Cheng J.-F."/>
            <person name="Hugenholtz P."/>
            <person name="Woyke T."/>
            <person name="Wu D."/>
            <person name="Pukall R."/>
            <person name="Steenblock K."/>
            <person name="Schneider S."/>
            <person name="Klenk H.-P."/>
            <person name="Eisen J.A."/>
        </authorList>
    </citation>
    <scope>NUCLEOTIDE SEQUENCE [LARGE SCALE GENOMIC DNA]</scope>
    <source>
        <strain evidence="4">DSM 14684 / CIP 108061 / JCM 11494 / NBRC 100937 / ID131577</strain>
    </source>
</reference>
<dbReference type="InterPro" id="IPR013328">
    <property type="entry name" value="6PGD_dom2"/>
</dbReference>
<feature type="domain" description="6-phosphogluconate dehydrogenase NADP-binding" evidence="1">
    <location>
        <begin position="9"/>
        <end position="157"/>
    </location>
</feature>